<dbReference type="GO" id="GO:0008528">
    <property type="term" value="F:G protein-coupled peptide receptor activity"/>
    <property type="evidence" value="ECO:0007669"/>
    <property type="project" value="InterPro"/>
</dbReference>
<sequence>MSLQNETEDNWFPGQTELKLFRTEYRPFHAYISLVISVFGIIGNSLNVFILTRKKMISAMNILLTALAVSDGLKLIFHLTFIVLFFFVDDNALGPLVKVSYAMFYIIVAIVFHSASIWLTVSLAIFRYIAIRFPLRAATLCSRYRAKVTIVIVCFSVTVICIPNSLSHSYGSYNSENVTIWYITIIDGNEGFNFIQKLNLGVSTFLVRLLPCLLLLLLSFLLILELRRAAERSSKLRSQENDPSDDTIQKRTETNRTTGMLVVVVVLFIVIELPHGILLISVARNKDYFYDVYDPLGDLIDDITLLNNGINFVIYCTMSKKFRDTFIAMFSCSKVNC</sequence>
<dbReference type="InterPro" id="IPR000276">
    <property type="entry name" value="GPCR_Rhodpsn"/>
</dbReference>
<dbReference type="Proteomes" id="UP000076420">
    <property type="component" value="Unassembled WGS sequence"/>
</dbReference>
<accession>A0A2C9JTZ9</accession>
<evidence type="ECO:0000256" key="2">
    <source>
        <dbReference type="ARBA" id="ARBA00022692"/>
    </source>
</evidence>
<dbReference type="EnsemblMetazoa" id="BGLB008070-RB">
    <property type="protein sequence ID" value="BGLB008070-PB"/>
    <property type="gene ID" value="BGLB008070"/>
</dbReference>
<feature type="transmembrane region" description="Helical" evidence="5">
    <location>
        <begin position="260"/>
        <end position="283"/>
    </location>
</feature>
<feature type="domain" description="G-protein coupled receptors family 1 profile" evidence="6">
    <location>
        <begin position="43"/>
        <end position="315"/>
    </location>
</feature>
<name>A0A2C9JTZ9_BIOGL</name>
<dbReference type="VEuPathDB" id="VectorBase:BGLB008070"/>
<evidence type="ECO:0000256" key="5">
    <source>
        <dbReference type="SAM" id="Phobius"/>
    </source>
</evidence>
<dbReference type="SMART" id="SM01381">
    <property type="entry name" value="7TM_GPCR_Srsx"/>
    <property type="match status" value="1"/>
</dbReference>
<comment type="subcellular location">
    <subcellularLocation>
        <location evidence="1">Membrane</location>
    </subcellularLocation>
</comment>
<reference evidence="7" key="1">
    <citation type="submission" date="2020-05" db="UniProtKB">
        <authorList>
            <consortium name="EnsemblMetazoa"/>
        </authorList>
    </citation>
    <scope>IDENTIFICATION</scope>
    <source>
        <strain evidence="7">BB02</strain>
    </source>
</reference>
<evidence type="ECO:0000259" key="6">
    <source>
        <dbReference type="PROSITE" id="PS50262"/>
    </source>
</evidence>
<evidence type="ECO:0000256" key="3">
    <source>
        <dbReference type="ARBA" id="ARBA00022989"/>
    </source>
</evidence>
<feature type="transmembrane region" description="Helical" evidence="5">
    <location>
        <begin position="146"/>
        <end position="166"/>
    </location>
</feature>
<feature type="transmembrane region" description="Helical" evidence="5">
    <location>
        <begin position="100"/>
        <end position="126"/>
    </location>
</feature>
<keyword evidence="2 5" id="KW-0812">Transmembrane</keyword>
<dbReference type="Gene3D" id="1.20.1070.10">
    <property type="entry name" value="Rhodopsin 7-helix transmembrane proteins"/>
    <property type="match status" value="1"/>
</dbReference>
<dbReference type="GO" id="GO:0005886">
    <property type="term" value="C:plasma membrane"/>
    <property type="evidence" value="ECO:0007669"/>
    <property type="project" value="TreeGrafter"/>
</dbReference>
<dbReference type="PROSITE" id="PS50262">
    <property type="entry name" value="G_PROTEIN_RECEP_F1_2"/>
    <property type="match status" value="1"/>
</dbReference>
<protein>
    <recommendedName>
        <fullName evidence="6">G-protein coupled receptors family 1 profile domain-containing protein</fullName>
    </recommendedName>
</protein>
<keyword evidence="3 5" id="KW-1133">Transmembrane helix</keyword>
<keyword evidence="4 5" id="KW-0472">Membrane</keyword>
<organism evidence="7 8">
    <name type="scientific">Biomphalaria glabrata</name>
    <name type="common">Bloodfluke planorb</name>
    <name type="synonym">Freshwater snail</name>
    <dbReference type="NCBI Taxonomy" id="6526"/>
    <lineage>
        <taxon>Eukaryota</taxon>
        <taxon>Metazoa</taxon>
        <taxon>Spiralia</taxon>
        <taxon>Lophotrochozoa</taxon>
        <taxon>Mollusca</taxon>
        <taxon>Gastropoda</taxon>
        <taxon>Heterobranchia</taxon>
        <taxon>Euthyneura</taxon>
        <taxon>Panpulmonata</taxon>
        <taxon>Hygrophila</taxon>
        <taxon>Lymnaeoidea</taxon>
        <taxon>Planorbidae</taxon>
        <taxon>Biomphalaria</taxon>
    </lineage>
</organism>
<dbReference type="VEuPathDB" id="VectorBase:BGLAX_031145"/>
<dbReference type="SUPFAM" id="SSF81321">
    <property type="entry name" value="Family A G protein-coupled receptor-like"/>
    <property type="match status" value="1"/>
</dbReference>
<dbReference type="PRINTS" id="PR00237">
    <property type="entry name" value="GPCRRHODOPSN"/>
</dbReference>
<evidence type="ECO:0000256" key="1">
    <source>
        <dbReference type="ARBA" id="ARBA00004370"/>
    </source>
</evidence>
<dbReference type="PANTHER" id="PTHR46273">
    <property type="entry name" value="MYOSUPPRESSIN RECEPTOR 1, ISOFORM B-RELATED"/>
    <property type="match status" value="1"/>
</dbReference>
<dbReference type="KEGG" id="bgt:106068268"/>
<dbReference type="PANTHER" id="PTHR46273:SF4">
    <property type="entry name" value="AT19640P"/>
    <property type="match status" value="1"/>
</dbReference>
<dbReference type="OrthoDB" id="5864054at2759"/>
<gene>
    <name evidence="7" type="primary">106068268</name>
</gene>
<dbReference type="STRING" id="6526.A0A2C9JTZ9"/>
<dbReference type="AlphaFoldDB" id="A0A2C9JTZ9"/>
<proteinExistence type="predicted"/>
<evidence type="ECO:0000256" key="4">
    <source>
        <dbReference type="ARBA" id="ARBA00023136"/>
    </source>
</evidence>
<dbReference type="CDD" id="cd14978">
    <property type="entry name" value="7tmA_FMRFamide_R-like"/>
    <property type="match status" value="1"/>
</dbReference>
<evidence type="ECO:0000313" key="8">
    <source>
        <dbReference type="Proteomes" id="UP000076420"/>
    </source>
</evidence>
<feature type="transmembrane region" description="Helical" evidence="5">
    <location>
        <begin position="205"/>
        <end position="224"/>
    </location>
</feature>
<dbReference type="InterPro" id="IPR053219">
    <property type="entry name" value="GPCR_Dmsr-1"/>
</dbReference>
<evidence type="ECO:0000313" key="7">
    <source>
        <dbReference type="EnsemblMetazoa" id="BGLB008070-PB"/>
    </source>
</evidence>
<feature type="transmembrane region" description="Helical" evidence="5">
    <location>
        <begin position="28"/>
        <end position="50"/>
    </location>
</feature>
<dbReference type="InterPro" id="IPR017452">
    <property type="entry name" value="GPCR_Rhodpsn_7TM"/>
</dbReference>
<dbReference type="InterPro" id="IPR019427">
    <property type="entry name" value="7TM_GPCR_serpentine_rcpt_Srw"/>
</dbReference>
<feature type="transmembrane region" description="Helical" evidence="5">
    <location>
        <begin position="62"/>
        <end position="88"/>
    </location>
</feature>
<dbReference type="Pfam" id="PF10324">
    <property type="entry name" value="7TM_GPCR_Srw"/>
    <property type="match status" value="1"/>
</dbReference>